<comment type="caution">
    <text evidence="5">The sequence shown here is derived from an EMBL/GenBank/DDBJ whole genome shotgun (WGS) entry which is preliminary data.</text>
</comment>
<evidence type="ECO:0000256" key="2">
    <source>
        <dbReference type="ARBA" id="ARBA00022737"/>
    </source>
</evidence>
<feature type="compositionally biased region" description="Basic and acidic residues" evidence="4">
    <location>
        <begin position="15"/>
        <end position="24"/>
    </location>
</feature>
<dbReference type="Proteomes" id="UP000676336">
    <property type="component" value="Unassembled WGS sequence"/>
</dbReference>
<keyword evidence="2" id="KW-0677">Repeat</keyword>
<evidence type="ECO:0000256" key="4">
    <source>
        <dbReference type="SAM" id="MobiDB-lite"/>
    </source>
</evidence>
<evidence type="ECO:0000256" key="1">
    <source>
        <dbReference type="ARBA" id="ARBA00000798"/>
    </source>
</evidence>
<name>A0A8S3KNH6_9BILA</name>
<evidence type="ECO:0000313" key="6">
    <source>
        <dbReference type="Proteomes" id="UP000676336"/>
    </source>
</evidence>
<dbReference type="GO" id="GO:0060627">
    <property type="term" value="P:regulation of vesicle-mediated transport"/>
    <property type="evidence" value="ECO:0007669"/>
    <property type="project" value="TreeGrafter"/>
</dbReference>
<dbReference type="InterPro" id="IPR015679">
    <property type="entry name" value="PLipase_D_fam"/>
</dbReference>
<protein>
    <submittedName>
        <fullName evidence="5">Uncharacterized protein</fullName>
    </submittedName>
</protein>
<keyword evidence="3" id="KW-0443">Lipid metabolism</keyword>
<dbReference type="SUPFAM" id="SSF56024">
    <property type="entry name" value="Phospholipase D/nuclease"/>
    <property type="match status" value="1"/>
</dbReference>
<feature type="region of interest" description="Disordered" evidence="4">
    <location>
        <begin position="1"/>
        <end position="30"/>
    </location>
</feature>
<evidence type="ECO:0000313" key="5">
    <source>
        <dbReference type="EMBL" id="CAF5229194.1"/>
    </source>
</evidence>
<proteinExistence type="predicted"/>
<evidence type="ECO:0000256" key="3">
    <source>
        <dbReference type="ARBA" id="ARBA00023098"/>
    </source>
</evidence>
<comment type="catalytic activity">
    <reaction evidence="1">
        <text>a 1,2-diacyl-sn-glycero-3-phosphocholine + H2O = a 1,2-diacyl-sn-glycero-3-phosphate + choline + H(+)</text>
        <dbReference type="Rhea" id="RHEA:14445"/>
        <dbReference type="ChEBI" id="CHEBI:15354"/>
        <dbReference type="ChEBI" id="CHEBI:15377"/>
        <dbReference type="ChEBI" id="CHEBI:15378"/>
        <dbReference type="ChEBI" id="CHEBI:57643"/>
        <dbReference type="ChEBI" id="CHEBI:58608"/>
        <dbReference type="EC" id="3.1.4.4"/>
    </reaction>
</comment>
<gene>
    <name evidence="5" type="ORF">SMN809_LOCUS86114</name>
</gene>
<sequence length="101" mass="12084">HDNQDSSDEDEEIPREEPFDEKPKTNIGETPVVDNKCQYFMGKDYANSYEKDFEFIEKFDEDYLDRKSVPRMPWHDEALVVTGEAARDCARHFIQRWNIHK</sequence>
<feature type="non-terminal residue" evidence="5">
    <location>
        <position position="101"/>
    </location>
</feature>
<feature type="non-terminal residue" evidence="5">
    <location>
        <position position="1"/>
    </location>
</feature>
<organism evidence="5 6">
    <name type="scientific">Rotaria magnacalcarata</name>
    <dbReference type="NCBI Taxonomy" id="392030"/>
    <lineage>
        <taxon>Eukaryota</taxon>
        <taxon>Metazoa</taxon>
        <taxon>Spiralia</taxon>
        <taxon>Gnathifera</taxon>
        <taxon>Rotifera</taxon>
        <taxon>Eurotatoria</taxon>
        <taxon>Bdelloidea</taxon>
        <taxon>Philodinida</taxon>
        <taxon>Philodinidae</taxon>
        <taxon>Rotaria</taxon>
    </lineage>
</organism>
<feature type="compositionally biased region" description="Acidic residues" evidence="4">
    <location>
        <begin position="1"/>
        <end position="14"/>
    </location>
</feature>
<dbReference type="GO" id="GO:0009395">
    <property type="term" value="P:phospholipid catabolic process"/>
    <property type="evidence" value="ECO:0007669"/>
    <property type="project" value="TreeGrafter"/>
</dbReference>
<dbReference type="Gene3D" id="3.30.870.10">
    <property type="entry name" value="Endonuclease Chain A"/>
    <property type="match status" value="1"/>
</dbReference>
<dbReference type="GO" id="GO:0004630">
    <property type="term" value="F:phospholipase D activity"/>
    <property type="evidence" value="ECO:0007669"/>
    <property type="project" value="UniProtKB-EC"/>
</dbReference>
<dbReference type="PANTHER" id="PTHR18896">
    <property type="entry name" value="PHOSPHOLIPASE D"/>
    <property type="match status" value="1"/>
</dbReference>
<accession>A0A8S3KNH6</accession>
<dbReference type="PANTHER" id="PTHR18896:SF76">
    <property type="entry name" value="PHOSPHOLIPASE"/>
    <property type="match status" value="1"/>
</dbReference>
<dbReference type="EMBL" id="CAJOBI010368837">
    <property type="protein sequence ID" value="CAF5229194.1"/>
    <property type="molecule type" value="Genomic_DNA"/>
</dbReference>
<reference evidence="5" key="1">
    <citation type="submission" date="2021-02" db="EMBL/GenBank/DDBJ databases">
        <authorList>
            <person name="Nowell W R."/>
        </authorList>
    </citation>
    <scope>NUCLEOTIDE SEQUENCE</scope>
</reference>
<dbReference type="AlphaFoldDB" id="A0A8S3KNH6"/>